<keyword evidence="5 7" id="KW-0234">DNA repair</keyword>
<evidence type="ECO:0000256" key="6">
    <source>
        <dbReference type="ARBA" id="ARBA00033409"/>
    </source>
</evidence>
<protein>
    <recommendedName>
        <fullName evidence="2 7">DNA repair protein RecO</fullName>
    </recommendedName>
    <alternativeName>
        <fullName evidence="6 7">Recombination protein O</fullName>
    </alternativeName>
</protein>
<dbReference type="GO" id="GO:0043590">
    <property type="term" value="C:bacterial nucleoid"/>
    <property type="evidence" value="ECO:0007669"/>
    <property type="project" value="TreeGrafter"/>
</dbReference>
<dbReference type="Pfam" id="PF02565">
    <property type="entry name" value="RecO_C"/>
    <property type="match status" value="1"/>
</dbReference>
<dbReference type="Proteomes" id="UP000029579">
    <property type="component" value="Unassembled WGS sequence"/>
</dbReference>
<evidence type="ECO:0000259" key="8">
    <source>
        <dbReference type="Pfam" id="PF11967"/>
    </source>
</evidence>
<gene>
    <name evidence="7" type="primary">recO</name>
    <name evidence="9" type="ORF">HMPREF1630_04125</name>
</gene>
<dbReference type="SUPFAM" id="SSF50249">
    <property type="entry name" value="Nucleic acid-binding proteins"/>
    <property type="match status" value="1"/>
</dbReference>
<dbReference type="InterPro" id="IPR042242">
    <property type="entry name" value="RecO_C"/>
</dbReference>
<dbReference type="AlphaFoldDB" id="A0A095X3W7"/>
<keyword evidence="4 7" id="KW-0233">DNA recombination</keyword>
<dbReference type="GO" id="GO:0006310">
    <property type="term" value="P:DNA recombination"/>
    <property type="evidence" value="ECO:0007669"/>
    <property type="project" value="UniProtKB-UniRule"/>
</dbReference>
<dbReference type="InterPro" id="IPR022572">
    <property type="entry name" value="DNA_rep/recomb_RecO_N"/>
</dbReference>
<dbReference type="Gene3D" id="1.20.1440.120">
    <property type="entry name" value="Recombination protein O, C-terminal domain"/>
    <property type="match status" value="1"/>
</dbReference>
<proteinExistence type="inferred from homology"/>
<dbReference type="OrthoDB" id="9797083at2"/>
<evidence type="ECO:0000256" key="4">
    <source>
        <dbReference type="ARBA" id="ARBA00023172"/>
    </source>
</evidence>
<name>A0A095X3W7_9FIRM</name>
<dbReference type="eggNOG" id="COG1381">
    <property type="taxonomic scope" value="Bacteria"/>
</dbReference>
<dbReference type="RefSeq" id="WP_037327327.1">
    <property type="nucleotide sequence ID" value="NZ_JRMW01000031.1"/>
</dbReference>
<dbReference type="Pfam" id="PF11967">
    <property type="entry name" value="RecO_N"/>
    <property type="match status" value="1"/>
</dbReference>
<dbReference type="Gene3D" id="2.40.50.140">
    <property type="entry name" value="Nucleic acid-binding proteins"/>
    <property type="match status" value="1"/>
</dbReference>
<dbReference type="GO" id="GO:0006302">
    <property type="term" value="P:double-strand break repair"/>
    <property type="evidence" value="ECO:0007669"/>
    <property type="project" value="TreeGrafter"/>
</dbReference>
<dbReference type="EMBL" id="JRMW01000031">
    <property type="protein sequence ID" value="KGF04371.1"/>
    <property type="molecule type" value="Genomic_DNA"/>
</dbReference>
<dbReference type="InterPro" id="IPR037278">
    <property type="entry name" value="ARFGAP/RecO"/>
</dbReference>
<dbReference type="InterPro" id="IPR003717">
    <property type="entry name" value="RecO"/>
</dbReference>
<keyword evidence="3 7" id="KW-0227">DNA damage</keyword>
<evidence type="ECO:0000256" key="3">
    <source>
        <dbReference type="ARBA" id="ARBA00022763"/>
    </source>
</evidence>
<dbReference type="PANTHER" id="PTHR33991">
    <property type="entry name" value="DNA REPAIR PROTEIN RECO"/>
    <property type="match status" value="1"/>
</dbReference>
<evidence type="ECO:0000313" key="10">
    <source>
        <dbReference type="Proteomes" id="UP000029579"/>
    </source>
</evidence>
<evidence type="ECO:0000256" key="1">
    <source>
        <dbReference type="ARBA" id="ARBA00007452"/>
    </source>
</evidence>
<comment type="similarity">
    <text evidence="1 7">Belongs to the RecO family.</text>
</comment>
<dbReference type="SUPFAM" id="SSF57863">
    <property type="entry name" value="ArfGap/RecO-like zinc finger"/>
    <property type="match status" value="1"/>
</dbReference>
<dbReference type="NCBIfam" id="TIGR00613">
    <property type="entry name" value="reco"/>
    <property type="match status" value="1"/>
</dbReference>
<comment type="caution">
    <text evidence="9">The sequence shown here is derived from an EMBL/GenBank/DDBJ whole genome shotgun (WGS) entry which is preliminary data.</text>
</comment>
<dbReference type="PANTHER" id="PTHR33991:SF1">
    <property type="entry name" value="DNA REPAIR PROTEIN RECO"/>
    <property type="match status" value="1"/>
</dbReference>
<evidence type="ECO:0000313" key="9">
    <source>
        <dbReference type="EMBL" id="KGF04371.1"/>
    </source>
</evidence>
<sequence>MATADLKNIRGIVLREFNYKESSKIIEVFTESMGKISISCQGVLKKNSKNLALTTRFILASFDLYKSGKEFYGLREGVVLNPYYKSNKNFDIILYKSAICDLLLRTIDHIQIGTVFTLLTKSFDAFEEAEKNQVNIFLGFLLKYISFSGFKPNFKTCGICGKNIRGKYLYFSPSESSAICDECKDQIFDRVFMTYEEFMYFNKLLYTKSEELEDIKLVESYPKIGKIIIDYCLKNLDLATYPSLEWVKKALERNVNVL</sequence>
<feature type="domain" description="DNA replication/recombination mediator RecO N-terminal" evidence="8">
    <location>
        <begin position="8"/>
        <end position="83"/>
    </location>
</feature>
<comment type="function">
    <text evidence="7">Involved in DNA repair and RecF pathway recombination.</text>
</comment>
<evidence type="ECO:0000256" key="5">
    <source>
        <dbReference type="ARBA" id="ARBA00023204"/>
    </source>
</evidence>
<dbReference type="HAMAP" id="MF_00201">
    <property type="entry name" value="RecO"/>
    <property type="match status" value="1"/>
</dbReference>
<dbReference type="InterPro" id="IPR012340">
    <property type="entry name" value="NA-bd_OB-fold"/>
</dbReference>
<evidence type="ECO:0000256" key="2">
    <source>
        <dbReference type="ARBA" id="ARBA00021310"/>
    </source>
</evidence>
<organism evidence="9 10">
    <name type="scientific">Anaerococcus lactolyticus S7-1-13</name>
    <dbReference type="NCBI Taxonomy" id="1284686"/>
    <lineage>
        <taxon>Bacteria</taxon>
        <taxon>Bacillati</taxon>
        <taxon>Bacillota</taxon>
        <taxon>Tissierellia</taxon>
        <taxon>Tissierellales</taxon>
        <taxon>Peptoniphilaceae</taxon>
        <taxon>Anaerococcus</taxon>
    </lineage>
</organism>
<evidence type="ECO:0000256" key="7">
    <source>
        <dbReference type="HAMAP-Rule" id="MF_00201"/>
    </source>
</evidence>
<accession>A0A095X3W7</accession>
<reference evidence="9 10" key="1">
    <citation type="submission" date="2014-07" db="EMBL/GenBank/DDBJ databases">
        <authorList>
            <person name="McCorrison J."/>
            <person name="Sanka R."/>
            <person name="Torralba M."/>
            <person name="Gillis M."/>
            <person name="Haft D.H."/>
            <person name="Methe B."/>
            <person name="Sutton G."/>
            <person name="Nelson K.E."/>
        </authorList>
    </citation>
    <scope>NUCLEOTIDE SEQUENCE [LARGE SCALE GENOMIC DNA]</scope>
    <source>
        <strain evidence="9 10">S7-1-13</strain>
    </source>
</reference>